<name>A0AAD1VPS0_PELCU</name>
<dbReference type="EMBL" id="OW240912">
    <property type="protein sequence ID" value="CAH2223383.1"/>
    <property type="molecule type" value="Genomic_DNA"/>
</dbReference>
<evidence type="ECO:0000256" key="1">
    <source>
        <dbReference type="SAM" id="MobiDB-lite"/>
    </source>
</evidence>
<dbReference type="AlphaFoldDB" id="A0AAD1VPS0"/>
<feature type="compositionally biased region" description="Basic and acidic residues" evidence="1">
    <location>
        <begin position="27"/>
        <end position="41"/>
    </location>
</feature>
<evidence type="ECO:0000313" key="2">
    <source>
        <dbReference type="EMBL" id="CAH2223383.1"/>
    </source>
</evidence>
<dbReference type="InterPro" id="IPR004244">
    <property type="entry name" value="Transposase_22"/>
</dbReference>
<reference evidence="2" key="1">
    <citation type="submission" date="2022-03" db="EMBL/GenBank/DDBJ databases">
        <authorList>
            <person name="Alioto T."/>
            <person name="Alioto T."/>
            <person name="Gomez Garrido J."/>
        </authorList>
    </citation>
    <scope>NUCLEOTIDE SEQUENCE</scope>
</reference>
<dbReference type="PANTHER" id="PTHR11505">
    <property type="entry name" value="L1 TRANSPOSABLE ELEMENT-RELATED"/>
    <property type="match status" value="1"/>
</dbReference>
<feature type="region of interest" description="Disordered" evidence="1">
    <location>
        <begin position="1"/>
        <end position="48"/>
    </location>
</feature>
<dbReference type="Proteomes" id="UP001295444">
    <property type="component" value="Chromosome 01"/>
</dbReference>
<gene>
    <name evidence="2" type="ORF">PECUL_23A031617</name>
</gene>
<protein>
    <submittedName>
        <fullName evidence="2">Uncharacterized protein</fullName>
    </submittedName>
</protein>
<keyword evidence="3" id="KW-1185">Reference proteome</keyword>
<organism evidence="2 3">
    <name type="scientific">Pelobates cultripes</name>
    <name type="common">Western spadefoot toad</name>
    <dbReference type="NCBI Taxonomy" id="61616"/>
    <lineage>
        <taxon>Eukaryota</taxon>
        <taxon>Metazoa</taxon>
        <taxon>Chordata</taxon>
        <taxon>Craniata</taxon>
        <taxon>Vertebrata</taxon>
        <taxon>Euteleostomi</taxon>
        <taxon>Amphibia</taxon>
        <taxon>Batrachia</taxon>
        <taxon>Anura</taxon>
        <taxon>Pelobatoidea</taxon>
        <taxon>Pelobatidae</taxon>
        <taxon>Pelobates</taxon>
    </lineage>
</organism>
<proteinExistence type="predicted"/>
<accession>A0AAD1VPS0</accession>
<evidence type="ECO:0000313" key="3">
    <source>
        <dbReference type="Proteomes" id="UP001295444"/>
    </source>
</evidence>
<sequence length="215" mass="24489">MSPNRTRKATAEVRDKGSFFAAKSQNKHTDSQADSQTKDNAQESVEAGSDQELELPLLSSPNIPYVQVAINKEETQLTTNLMQKMLDAAVNKMQLTVEAAIADLKVNFIDLDARTVHLEGKINEFTVTNAMLRDRLDTIEHRILQHELKLIDVEDRSRRNNIRIRGVPEEIGVQDLESYMRGLFLSIVPDTPSEMLLSDRLLNHSICLYLYQEMY</sequence>